<comment type="subcellular location">
    <subcellularLocation>
        <location evidence="1">Secreted</location>
    </subcellularLocation>
</comment>
<keyword evidence="1" id="KW-0928">Hypersensitive response elicitation</keyword>
<dbReference type="Pfam" id="PF00964">
    <property type="entry name" value="Elicitin"/>
    <property type="match status" value="1"/>
</dbReference>
<comment type="caution">
    <text evidence="4">The sequence shown here is derived from an EMBL/GenBank/DDBJ whole genome shotgun (WGS) entry which is preliminary data.</text>
</comment>
<evidence type="ECO:0000256" key="1">
    <source>
        <dbReference type="RuleBase" id="RU368111"/>
    </source>
</evidence>
<dbReference type="EMBL" id="JAENGZ010000284">
    <property type="protein sequence ID" value="KAG6963062.1"/>
    <property type="molecule type" value="Genomic_DNA"/>
</dbReference>
<accession>A0A8T1ULW2</accession>
<feature type="region of interest" description="Disordered" evidence="2">
    <location>
        <begin position="79"/>
        <end position="110"/>
    </location>
</feature>
<comment type="function">
    <text evidence="1">Induces local and distal defense responses (incompatible hypersensitive reaction) in plants from the solanaceae and cruciferae families. Elicits leaf necrosis and causes the accumulation of pathogenesis-related proteins. Might interact with the lipidic molecules of the plasma membrane.</text>
</comment>
<dbReference type="OrthoDB" id="167007at2759"/>
<keyword evidence="3" id="KW-0732">Signal</keyword>
<dbReference type="InterPro" id="IPR002200">
    <property type="entry name" value="Elicitin"/>
</dbReference>
<keyword evidence="1" id="KW-0964">Secreted</keyword>
<feature type="chain" id="PRO_5035771497" description="Elicitin" evidence="3">
    <location>
        <begin position="19"/>
        <end position="168"/>
    </location>
</feature>
<reference evidence="4" key="1">
    <citation type="submission" date="2021-01" db="EMBL/GenBank/DDBJ databases">
        <title>Phytophthora aleatoria, a newly-described species from Pinus radiata is distinct from Phytophthora cactorum isolates based on comparative genomics.</title>
        <authorList>
            <person name="Mcdougal R."/>
            <person name="Panda P."/>
            <person name="Williams N."/>
            <person name="Studholme D.J."/>
        </authorList>
    </citation>
    <scope>NUCLEOTIDE SEQUENCE</scope>
    <source>
        <strain evidence="4">NZFS 3830</strain>
    </source>
</reference>
<sequence>MQFGIFFFFLLTAFGAVAEDARPPTEIKVSFCFSIALPKGYPTDAQAKAMCASDECRALIEDVLALKPVDCYLSFAGYSKPSEGDKGHLTPKPTDEKHYSTPKPKDHHTLDEPMIIKNDHEDKHFPTHCTENKKAKDADNLKPQMTGTAIELFPMPNTAYKATASPQA</sequence>
<evidence type="ECO:0000313" key="4">
    <source>
        <dbReference type="EMBL" id="KAG6963062.1"/>
    </source>
</evidence>
<evidence type="ECO:0000256" key="2">
    <source>
        <dbReference type="SAM" id="MobiDB-lite"/>
    </source>
</evidence>
<name>A0A8T1ULW2_9STRA</name>
<protein>
    <recommendedName>
        <fullName evidence="1">Elicitin</fullName>
    </recommendedName>
</protein>
<dbReference type="GO" id="GO:0005576">
    <property type="term" value="C:extracellular region"/>
    <property type="evidence" value="ECO:0007669"/>
    <property type="project" value="UniProtKB-SubCell"/>
</dbReference>
<evidence type="ECO:0000256" key="3">
    <source>
        <dbReference type="SAM" id="SignalP"/>
    </source>
</evidence>
<feature type="signal peptide" evidence="3">
    <location>
        <begin position="1"/>
        <end position="18"/>
    </location>
</feature>
<gene>
    <name evidence="4" type="ORF">JG687_00006786</name>
</gene>
<dbReference type="AlphaFoldDB" id="A0A8T1ULW2"/>
<dbReference type="GO" id="GO:0052040">
    <property type="term" value="P:symbiont-mediated perturbation of host programmed cell death"/>
    <property type="evidence" value="ECO:0007669"/>
    <property type="project" value="UniProtKB-UniRule"/>
</dbReference>
<comment type="similarity">
    <text evidence="1">Belongs to the elicitin family.</text>
</comment>
<dbReference type="VEuPathDB" id="FungiDB:PC110_g862"/>
<proteinExistence type="inferred from homology"/>
<feature type="compositionally biased region" description="Basic and acidic residues" evidence="2">
    <location>
        <begin position="82"/>
        <end position="110"/>
    </location>
</feature>
<dbReference type="Proteomes" id="UP000688947">
    <property type="component" value="Unassembled WGS sequence"/>
</dbReference>
<evidence type="ECO:0000313" key="5">
    <source>
        <dbReference type="Proteomes" id="UP000688947"/>
    </source>
</evidence>
<organism evidence="4 5">
    <name type="scientific">Phytophthora cactorum</name>
    <dbReference type="NCBI Taxonomy" id="29920"/>
    <lineage>
        <taxon>Eukaryota</taxon>
        <taxon>Sar</taxon>
        <taxon>Stramenopiles</taxon>
        <taxon>Oomycota</taxon>
        <taxon>Peronosporomycetes</taxon>
        <taxon>Peronosporales</taxon>
        <taxon>Peronosporaceae</taxon>
        <taxon>Phytophthora</taxon>
    </lineage>
</organism>
<keyword evidence="1" id="KW-1015">Disulfide bond</keyword>